<feature type="transmembrane region" description="Helical" evidence="11">
    <location>
        <begin position="64"/>
        <end position="87"/>
    </location>
</feature>
<feature type="transmembrane region" description="Helical" evidence="11">
    <location>
        <begin position="344"/>
        <end position="366"/>
    </location>
</feature>
<dbReference type="AlphaFoldDB" id="A0A8A4ZBC3"/>
<keyword evidence="14" id="KW-1185">Reference proteome</keyword>
<feature type="transmembrane region" description="Helical" evidence="11">
    <location>
        <begin position="139"/>
        <end position="157"/>
    </location>
</feature>
<protein>
    <recommendedName>
        <fullName evidence="11">Na(+)/H(+) antiporter NhaA</fullName>
    </recommendedName>
    <alternativeName>
        <fullName evidence="11">Sodium/proton antiporter NhaA</fullName>
    </alternativeName>
</protein>
<keyword evidence="2 11" id="KW-0813">Transport</keyword>
<dbReference type="HAMAP" id="MF_01844">
    <property type="entry name" value="NhaA"/>
    <property type="match status" value="1"/>
</dbReference>
<dbReference type="GO" id="GO:0005886">
    <property type="term" value="C:plasma membrane"/>
    <property type="evidence" value="ECO:0007669"/>
    <property type="project" value="UniProtKB-SubCell"/>
</dbReference>
<comment type="subcellular location">
    <subcellularLocation>
        <location evidence="1">Cell inner membrane</location>
        <topology evidence="1">Multi-pass membrane protein</topology>
    </subcellularLocation>
    <subcellularLocation>
        <location evidence="11">Cell membrane</location>
        <topology evidence="11">Multi-pass membrane protein</topology>
    </subcellularLocation>
</comment>
<keyword evidence="9 11" id="KW-0472">Membrane</keyword>
<evidence type="ECO:0000256" key="8">
    <source>
        <dbReference type="ARBA" id="ARBA00023065"/>
    </source>
</evidence>
<dbReference type="PANTHER" id="PTHR30341">
    <property type="entry name" value="SODIUM ION/PROTON ANTIPORTER NHAA-RELATED"/>
    <property type="match status" value="1"/>
</dbReference>
<dbReference type="Gene3D" id="1.20.1530.10">
    <property type="entry name" value="Na+/H+ antiporter like domain"/>
    <property type="match status" value="1"/>
</dbReference>
<feature type="transmembrane region" description="Helical" evidence="11">
    <location>
        <begin position="218"/>
        <end position="234"/>
    </location>
</feature>
<feature type="region of interest" description="Disordered" evidence="12">
    <location>
        <begin position="404"/>
        <end position="426"/>
    </location>
</feature>
<feature type="transmembrane region" description="Helical" evidence="11">
    <location>
        <begin position="378"/>
        <end position="397"/>
    </location>
</feature>
<dbReference type="InterPro" id="IPR023171">
    <property type="entry name" value="Na/H_antiporter_dom_sf"/>
</dbReference>
<dbReference type="InterPro" id="IPR004670">
    <property type="entry name" value="NhaA"/>
</dbReference>
<evidence type="ECO:0000256" key="1">
    <source>
        <dbReference type="ARBA" id="ARBA00004429"/>
    </source>
</evidence>
<dbReference type="NCBIfam" id="TIGR00773">
    <property type="entry name" value="NhaA"/>
    <property type="match status" value="1"/>
</dbReference>
<dbReference type="Proteomes" id="UP000663937">
    <property type="component" value="Chromosome"/>
</dbReference>
<keyword evidence="6 11" id="KW-1133">Transmembrane helix</keyword>
<feature type="transmembrane region" description="Helical" evidence="11">
    <location>
        <begin position="107"/>
        <end position="127"/>
    </location>
</feature>
<feature type="transmembrane region" description="Helical" evidence="11">
    <location>
        <begin position="269"/>
        <end position="292"/>
    </location>
</feature>
<keyword evidence="7 11" id="KW-0915">Sodium</keyword>
<dbReference type="Pfam" id="PF06965">
    <property type="entry name" value="Na_H_antiport_1"/>
    <property type="match status" value="1"/>
</dbReference>
<feature type="transmembrane region" description="Helical" evidence="11">
    <location>
        <begin position="169"/>
        <end position="188"/>
    </location>
</feature>
<dbReference type="GO" id="GO:0006885">
    <property type="term" value="P:regulation of pH"/>
    <property type="evidence" value="ECO:0007669"/>
    <property type="project" value="UniProtKB-UniRule"/>
</dbReference>
<comment type="similarity">
    <text evidence="11">Belongs to the NhaA Na(+)/H(+) (TC 2.A.33) antiporter family.</text>
</comment>
<feature type="transmembrane region" description="Helical" evidence="11">
    <location>
        <begin position="304"/>
        <end position="332"/>
    </location>
</feature>
<feature type="transmembrane region" description="Helical" evidence="11">
    <location>
        <begin position="27"/>
        <end position="44"/>
    </location>
</feature>
<evidence type="ECO:0000256" key="9">
    <source>
        <dbReference type="ARBA" id="ARBA00023136"/>
    </source>
</evidence>
<evidence type="ECO:0000256" key="7">
    <source>
        <dbReference type="ARBA" id="ARBA00023053"/>
    </source>
</evidence>
<feature type="transmembrane region" description="Helical" evidence="11">
    <location>
        <begin position="240"/>
        <end position="257"/>
    </location>
</feature>
<dbReference type="EMBL" id="CP071868">
    <property type="protein sequence ID" value="QTE29202.1"/>
    <property type="molecule type" value="Genomic_DNA"/>
</dbReference>
<keyword evidence="4 11" id="KW-1003">Cell membrane</keyword>
<evidence type="ECO:0000256" key="2">
    <source>
        <dbReference type="ARBA" id="ARBA00022448"/>
    </source>
</evidence>
<evidence type="ECO:0000313" key="13">
    <source>
        <dbReference type="EMBL" id="QTE29202.1"/>
    </source>
</evidence>
<proteinExistence type="inferred from homology"/>
<evidence type="ECO:0000256" key="4">
    <source>
        <dbReference type="ARBA" id="ARBA00022475"/>
    </source>
</evidence>
<organism evidence="13 14">
    <name type="scientific">Pengzhenrongella sicca</name>
    <dbReference type="NCBI Taxonomy" id="2819238"/>
    <lineage>
        <taxon>Bacteria</taxon>
        <taxon>Bacillati</taxon>
        <taxon>Actinomycetota</taxon>
        <taxon>Actinomycetes</taxon>
        <taxon>Micrococcales</taxon>
        <taxon>Pengzhenrongella</taxon>
    </lineage>
</organism>
<feature type="transmembrane region" description="Helical" evidence="11">
    <location>
        <begin position="194"/>
        <end position="211"/>
    </location>
</feature>
<dbReference type="KEGG" id="psic:J4E96_18255"/>
<dbReference type="RefSeq" id="WP_227423467.1">
    <property type="nucleotide sequence ID" value="NZ_CP071868.1"/>
</dbReference>
<dbReference type="GO" id="GO:0015385">
    <property type="term" value="F:sodium:proton antiporter activity"/>
    <property type="evidence" value="ECO:0007669"/>
    <property type="project" value="UniProtKB-UniRule"/>
</dbReference>
<keyword evidence="3 11" id="KW-0050">Antiport</keyword>
<comment type="function">
    <text evidence="11">Na(+)/H(+) antiporter that extrudes sodium in exchange for external protons.</text>
</comment>
<evidence type="ECO:0000256" key="12">
    <source>
        <dbReference type="SAM" id="MobiDB-lite"/>
    </source>
</evidence>
<feature type="compositionally biased region" description="Basic and acidic residues" evidence="12">
    <location>
        <begin position="410"/>
        <end position="420"/>
    </location>
</feature>
<evidence type="ECO:0000256" key="11">
    <source>
        <dbReference type="HAMAP-Rule" id="MF_01844"/>
    </source>
</evidence>
<dbReference type="PANTHER" id="PTHR30341:SF0">
    <property type="entry name" value="NA(+)_H(+) ANTIPORTER NHAA"/>
    <property type="match status" value="1"/>
</dbReference>
<accession>A0A8A4ZBC3</accession>
<evidence type="ECO:0000313" key="14">
    <source>
        <dbReference type="Proteomes" id="UP000663937"/>
    </source>
</evidence>
<keyword evidence="10 11" id="KW-0739">Sodium transport</keyword>
<reference evidence="13" key="1">
    <citation type="submission" date="2021-03" db="EMBL/GenBank/DDBJ databases">
        <title>Pengzhenrongella sicca gen. nov., sp. nov., a new member of suborder Micrococcineae isolated from High-Arctic tundra soil.</title>
        <authorList>
            <person name="Peng F."/>
        </authorList>
    </citation>
    <scope>NUCLEOTIDE SEQUENCE</scope>
    <source>
        <strain evidence="13">LRZ-2</strain>
    </source>
</reference>
<evidence type="ECO:0000256" key="6">
    <source>
        <dbReference type="ARBA" id="ARBA00022989"/>
    </source>
</evidence>
<sequence length="426" mass="44494">MSDRPTLYSRLTPGGERNFADDLRAENTGAILLLLGAVVALVWVNSPLRDSYAALSEITFGPAALHLDLTVAEWATDGLLAIFFFVVGLELKREMVDGQLRRPSTAIVPILAAVGGMAAPAAIYALINATSAGGSMHGWAVPVATDIAFAVAVLTVFGKRLPTALRAFLLTLAVVDDLLGIVVIAIFYADGLQFAWLAASFATIALFAVLVRRRGMTAWVLVPLAVAAWGFMHASGVHATIAGVIIGFTVPALARGAESISIAEHLEHLWRPVSAGFAVPVFALFAAGVSLSPDDLASTAGDPAALGVAFGLVLGKPIGILIATFLLVKLTGASLDPSVRWPDLMAVSVVAGVGFTVSLLIGELSFAPDSPHSAHVKAAVLIGSLTSATLGAALLTWRTRVHLTPRPHPHPTEFSEDPARNSHRLP</sequence>
<name>A0A8A4ZBC3_9MICO</name>
<comment type="catalytic activity">
    <reaction evidence="11">
        <text>Na(+)(in) + 2 H(+)(out) = Na(+)(out) + 2 H(+)(in)</text>
        <dbReference type="Rhea" id="RHEA:29251"/>
        <dbReference type="ChEBI" id="CHEBI:15378"/>
        <dbReference type="ChEBI" id="CHEBI:29101"/>
    </reaction>
</comment>
<keyword evidence="5 11" id="KW-0812">Transmembrane</keyword>
<evidence type="ECO:0000256" key="10">
    <source>
        <dbReference type="ARBA" id="ARBA00023201"/>
    </source>
</evidence>
<gene>
    <name evidence="11 13" type="primary">nhaA</name>
    <name evidence="13" type="ORF">J4E96_18255</name>
</gene>
<keyword evidence="8 11" id="KW-0406">Ion transport</keyword>
<evidence type="ECO:0000256" key="5">
    <source>
        <dbReference type="ARBA" id="ARBA00022692"/>
    </source>
</evidence>
<evidence type="ECO:0000256" key="3">
    <source>
        <dbReference type="ARBA" id="ARBA00022449"/>
    </source>
</evidence>